<proteinExistence type="predicted"/>
<evidence type="ECO:0000313" key="2">
    <source>
        <dbReference type="EMBL" id="KAE8245628.1"/>
    </source>
</evidence>
<feature type="transmembrane region" description="Helical" evidence="1">
    <location>
        <begin position="16"/>
        <end position="35"/>
    </location>
</feature>
<reference evidence="2" key="2">
    <citation type="journal article" date="2019" name="IMA Fungus">
        <title>Genome sequencing and comparison of five Tilletia species to identify candidate genes for the detection of regulated species infecting wheat.</title>
        <authorList>
            <person name="Nguyen H.D.T."/>
            <person name="Sultana T."/>
            <person name="Kesanakurti P."/>
            <person name="Hambleton S."/>
        </authorList>
    </citation>
    <scope>NUCLEOTIDE SEQUENCE</scope>
    <source>
        <strain evidence="2">DAOMC 236426</strain>
    </source>
</reference>
<comment type="caution">
    <text evidence="2">The sequence shown here is derived from an EMBL/GenBank/DDBJ whole genome shotgun (WGS) entry which is preliminary data.</text>
</comment>
<dbReference type="Proteomes" id="UP000077684">
    <property type="component" value="Unassembled WGS sequence"/>
</dbReference>
<gene>
    <name evidence="2" type="ORF">A4X06_0g5534</name>
</gene>
<evidence type="ECO:0000256" key="1">
    <source>
        <dbReference type="SAM" id="Phobius"/>
    </source>
</evidence>
<sequence length="85" mass="8858">MPDHHSPHVSIPVPQLHNRCTGLAAASTVVIAIAAHRRNYITARRPSCVVTAAAAPTVVVFITAHRPIAIVTPGPSVTGHRCANG</sequence>
<dbReference type="EMBL" id="LWDE02000692">
    <property type="protein sequence ID" value="KAE8245628.1"/>
    <property type="molecule type" value="Genomic_DNA"/>
</dbReference>
<name>A0A8X7MQA7_9BASI</name>
<accession>A0A8X7MQA7</accession>
<evidence type="ECO:0000313" key="3">
    <source>
        <dbReference type="Proteomes" id="UP000077684"/>
    </source>
</evidence>
<dbReference type="AlphaFoldDB" id="A0A8X7MQA7"/>
<keyword evidence="1" id="KW-1133">Transmembrane helix</keyword>
<reference evidence="2" key="1">
    <citation type="submission" date="2016-04" db="EMBL/GenBank/DDBJ databases">
        <authorList>
            <person name="Nguyen H.D."/>
            <person name="Samba Siva P."/>
            <person name="Cullis J."/>
            <person name="Levesque C.A."/>
            <person name="Hambleton S."/>
        </authorList>
    </citation>
    <scope>NUCLEOTIDE SEQUENCE</scope>
    <source>
        <strain evidence="2">DAOMC 236426</strain>
    </source>
</reference>
<keyword evidence="1" id="KW-0472">Membrane</keyword>
<keyword evidence="1" id="KW-0812">Transmembrane</keyword>
<keyword evidence="3" id="KW-1185">Reference proteome</keyword>
<protein>
    <submittedName>
        <fullName evidence="2">Uncharacterized protein</fullName>
    </submittedName>
</protein>
<organism evidence="2 3">
    <name type="scientific">Tilletia controversa</name>
    <name type="common">dwarf bunt fungus</name>
    <dbReference type="NCBI Taxonomy" id="13291"/>
    <lineage>
        <taxon>Eukaryota</taxon>
        <taxon>Fungi</taxon>
        <taxon>Dikarya</taxon>
        <taxon>Basidiomycota</taxon>
        <taxon>Ustilaginomycotina</taxon>
        <taxon>Exobasidiomycetes</taxon>
        <taxon>Tilletiales</taxon>
        <taxon>Tilletiaceae</taxon>
        <taxon>Tilletia</taxon>
    </lineage>
</organism>